<dbReference type="Proteomes" id="UP000289016">
    <property type="component" value="Unassembled WGS sequence"/>
</dbReference>
<gene>
    <name evidence="4" type="ORF">DN595_23545</name>
</gene>
<dbReference type="GO" id="GO:0009307">
    <property type="term" value="P:DNA restriction-modification system"/>
    <property type="evidence" value="ECO:0007669"/>
    <property type="project" value="InterPro"/>
</dbReference>
<organism evidence="4 5">
    <name type="scientific">Enterobacter cloacae</name>
    <dbReference type="NCBI Taxonomy" id="550"/>
    <lineage>
        <taxon>Bacteria</taxon>
        <taxon>Pseudomonadati</taxon>
        <taxon>Pseudomonadota</taxon>
        <taxon>Gammaproteobacteria</taxon>
        <taxon>Enterobacterales</taxon>
        <taxon>Enterobacteriaceae</taxon>
        <taxon>Enterobacter</taxon>
        <taxon>Enterobacter cloacae complex</taxon>
    </lineage>
</organism>
<proteinExistence type="predicted"/>
<evidence type="ECO:0000256" key="3">
    <source>
        <dbReference type="ARBA" id="ARBA00022691"/>
    </source>
</evidence>
<evidence type="ECO:0000313" key="4">
    <source>
        <dbReference type="EMBL" id="RWT73559.1"/>
    </source>
</evidence>
<keyword evidence="3" id="KW-0949">S-adenosyl-L-methionine</keyword>
<dbReference type="GO" id="GO:0032259">
    <property type="term" value="P:methylation"/>
    <property type="evidence" value="ECO:0007669"/>
    <property type="project" value="UniProtKB-KW"/>
</dbReference>
<dbReference type="AlphaFoldDB" id="A0AB37VBI7"/>
<dbReference type="InterPro" id="IPR012327">
    <property type="entry name" value="MeTrfase_D12"/>
</dbReference>
<keyword evidence="1" id="KW-0489">Methyltransferase</keyword>
<evidence type="ECO:0000256" key="1">
    <source>
        <dbReference type="ARBA" id="ARBA00022603"/>
    </source>
</evidence>
<accession>A0AB37VBI7</accession>
<reference evidence="4 5" key="1">
    <citation type="submission" date="2018-06" db="EMBL/GenBank/DDBJ databases">
        <title>Carbapenemase-producing Enterobacteriaceae present in wastewater treatment plant effluent and nearby surface waters in the US.</title>
        <authorList>
            <person name="Mathys D.A."/>
            <person name="Mollenkopf D.F."/>
            <person name="Feicht S.M."/>
            <person name="Adams R.J."/>
            <person name="Albers A.L."/>
            <person name="Grooters S.V."/>
            <person name="Stuever D.M."/>
            <person name="Daniels J.B."/>
            <person name="Wittum T.E."/>
        </authorList>
    </citation>
    <scope>NUCLEOTIDE SEQUENCE [LARGE SCALE GENOMIC DNA]</scope>
    <source>
        <strain evidence="4 5">GEO_23_Down_A</strain>
    </source>
</reference>
<keyword evidence="2" id="KW-0808">Transferase</keyword>
<dbReference type="SUPFAM" id="SSF53335">
    <property type="entry name" value="S-adenosyl-L-methionine-dependent methyltransferases"/>
    <property type="match status" value="1"/>
</dbReference>
<dbReference type="Gene3D" id="3.40.50.150">
    <property type="entry name" value="Vaccinia Virus protein VP39"/>
    <property type="match status" value="1"/>
</dbReference>
<dbReference type="EMBL" id="QKPI01000085">
    <property type="protein sequence ID" value="RWT73559.1"/>
    <property type="molecule type" value="Genomic_DNA"/>
</dbReference>
<protein>
    <submittedName>
        <fullName evidence="4">Uncharacterized protein</fullName>
    </submittedName>
</protein>
<name>A0AB37VBI7_ENTCL</name>
<dbReference type="InterPro" id="IPR029063">
    <property type="entry name" value="SAM-dependent_MTases_sf"/>
</dbReference>
<dbReference type="Pfam" id="PF02086">
    <property type="entry name" value="MethyltransfD12"/>
    <property type="match status" value="1"/>
</dbReference>
<dbReference type="GO" id="GO:0009007">
    <property type="term" value="F:site-specific DNA-methyltransferase (adenine-specific) activity"/>
    <property type="evidence" value="ECO:0007669"/>
    <property type="project" value="UniProtKB-EC"/>
</dbReference>
<comment type="caution">
    <text evidence="4">The sequence shown here is derived from an EMBL/GenBank/DDBJ whole genome shotgun (WGS) entry which is preliminary data.</text>
</comment>
<evidence type="ECO:0000313" key="5">
    <source>
        <dbReference type="Proteomes" id="UP000289016"/>
    </source>
</evidence>
<sequence>MNRVQFLCADFRYTILIASRVFENIIIYCDPQYLPASAMADFTAYGKPFAETDRRDLDGALITAYNPEGCVTVFSGSDIVYTRQIYYPFTLKPFEIRQSVRAKTRNLAGEVIGTLCVCVFCGRVSVVCPDCGAVNSDATYSEMLAPVAFEVRRCSDEYSEAVATMVLDVHP</sequence>
<dbReference type="RefSeq" id="WP_128340180.1">
    <property type="nucleotide sequence ID" value="NZ_QKPI01000085.1"/>
</dbReference>
<evidence type="ECO:0000256" key="2">
    <source>
        <dbReference type="ARBA" id="ARBA00022679"/>
    </source>
</evidence>